<gene>
    <name evidence="1" type="primary">Dml</name>
    <name evidence="1" type="ORF">MCBB_2142</name>
</gene>
<dbReference type="RefSeq" id="WP_071907725.1">
    <property type="nucleotide sequence ID" value="NZ_LT607756.1"/>
</dbReference>
<dbReference type="AlphaFoldDB" id="A0A1D3L4X5"/>
<organism evidence="1 2">
    <name type="scientific">Methanobacterium congolense</name>
    <dbReference type="NCBI Taxonomy" id="118062"/>
    <lineage>
        <taxon>Archaea</taxon>
        <taxon>Methanobacteriati</taxon>
        <taxon>Methanobacteriota</taxon>
        <taxon>Methanomada group</taxon>
        <taxon>Methanobacteria</taxon>
        <taxon>Methanobacteriales</taxon>
        <taxon>Methanobacteriaceae</taxon>
        <taxon>Methanobacterium</taxon>
    </lineage>
</organism>
<dbReference type="Gene3D" id="3.20.20.60">
    <property type="entry name" value="Phosphoenolpyruvate-binding domains"/>
    <property type="match status" value="1"/>
</dbReference>
<keyword evidence="1" id="KW-0456">Lyase</keyword>
<dbReference type="InterPro" id="IPR039556">
    <property type="entry name" value="ICL/PEPM"/>
</dbReference>
<dbReference type="Proteomes" id="UP000094707">
    <property type="component" value="Chromosome I"/>
</dbReference>
<sequence>MNKSKKLKELLNSEETLIIPDAYDPVSARLVEMAGFKAVQCSGYSFSIAAVRPKEIDISRDENLEITRRMVDAVGVPVMADAEDGYGDAMEVKRTVQAFMDAGVAGLNLEDQLLDGSHGVSIISSEAMVEKIRVAKETTESENPDFIINARTDALKSLDNREDALNLAAERANQYLDAGADLTFAPYVETIEEVKTLKKEVKGPLSVAAGMPYNIKNFSITDLEDLGVERVSLPTLLIYSSLKAIKNSLNHIEKDSLMELDDKDLLYDIKDLKDLIRL</sequence>
<keyword evidence="2" id="KW-1185">Reference proteome</keyword>
<dbReference type="PANTHER" id="PTHR42905:SF16">
    <property type="entry name" value="CARBOXYPHOSPHONOENOLPYRUVATE PHOSPHONOMUTASE-LIKE PROTEIN (AFU_ORTHOLOGUE AFUA_5G07230)"/>
    <property type="match status" value="1"/>
</dbReference>
<dbReference type="GeneID" id="30412978"/>
<dbReference type="OrthoDB" id="9667at2157"/>
<dbReference type="CDD" id="cd00377">
    <property type="entry name" value="ICL_PEPM"/>
    <property type="match status" value="1"/>
</dbReference>
<dbReference type="PANTHER" id="PTHR42905">
    <property type="entry name" value="PHOSPHOENOLPYRUVATE CARBOXYLASE"/>
    <property type="match status" value="1"/>
</dbReference>
<name>A0A1D3L4X5_9EURY</name>
<dbReference type="EC" id="4.1.3.32" evidence="1"/>
<dbReference type="KEGG" id="mcub:MCBB_2142"/>
<proteinExistence type="predicted"/>
<dbReference type="PATRIC" id="fig|129848.4.peg.2189"/>
<dbReference type="EMBL" id="LT607756">
    <property type="protein sequence ID" value="SCG86684.1"/>
    <property type="molecule type" value="Genomic_DNA"/>
</dbReference>
<dbReference type="GO" id="GO:0047529">
    <property type="term" value="F:2,3-dimethylmalate lyase activity"/>
    <property type="evidence" value="ECO:0007669"/>
    <property type="project" value="UniProtKB-EC"/>
</dbReference>
<evidence type="ECO:0000313" key="2">
    <source>
        <dbReference type="Proteomes" id="UP000094707"/>
    </source>
</evidence>
<accession>A0A1D3L4X5</accession>
<dbReference type="SUPFAM" id="SSF51621">
    <property type="entry name" value="Phosphoenolpyruvate/pyruvate domain"/>
    <property type="match status" value="1"/>
</dbReference>
<evidence type="ECO:0000313" key="1">
    <source>
        <dbReference type="EMBL" id="SCG86684.1"/>
    </source>
</evidence>
<protein>
    <submittedName>
        <fullName evidence="1">2,3-dimethylmalate lyase</fullName>
        <ecNumber evidence="1">4.1.3.32</ecNumber>
    </submittedName>
</protein>
<dbReference type="InterPro" id="IPR040442">
    <property type="entry name" value="Pyrv_kinase-like_dom_sf"/>
</dbReference>
<reference evidence="1 2" key="1">
    <citation type="submission" date="2016-08" db="EMBL/GenBank/DDBJ databases">
        <authorList>
            <person name="Seilhamer J.J."/>
        </authorList>
    </citation>
    <scope>NUCLEOTIDE SEQUENCE [LARGE SCALE GENOMIC DNA]</scope>
    <source>
        <strain evidence="1">Buetzberg</strain>
    </source>
</reference>
<dbReference type="InterPro" id="IPR015813">
    <property type="entry name" value="Pyrv/PenolPyrv_kinase-like_dom"/>
</dbReference>
<dbReference type="Pfam" id="PF13714">
    <property type="entry name" value="PEP_mutase"/>
    <property type="match status" value="1"/>
</dbReference>
<dbReference type="STRING" id="118062.MCBB_2142"/>